<gene>
    <name evidence="3" type="ORF">CUTER_01335</name>
</gene>
<evidence type="ECO:0000313" key="3">
    <source>
        <dbReference type="EMBL" id="AKK10287.1"/>
    </source>
</evidence>
<feature type="transmembrane region" description="Helical" evidence="2">
    <location>
        <begin position="39"/>
        <end position="64"/>
    </location>
</feature>
<dbReference type="PATRIC" id="fig|1072256.5.peg.258"/>
<accession>A0A0G3HGN3</accession>
<keyword evidence="4" id="KW-1185">Reference proteome</keyword>
<sequence>MTVSRDDESAPVDAAEPRADATQRPEVDPQVRRRANRAVALYGLARLGLFVVLTVIIQVASLVIGAPVPLVMSALLALIVAFPLSMLVFSSMRVEATAAVALWSQQRRARKQWIRQELARR</sequence>
<organism evidence="3 4">
    <name type="scientific">Corynebacterium uterequi</name>
    <dbReference type="NCBI Taxonomy" id="1072256"/>
    <lineage>
        <taxon>Bacteria</taxon>
        <taxon>Bacillati</taxon>
        <taxon>Actinomycetota</taxon>
        <taxon>Actinomycetes</taxon>
        <taxon>Mycobacteriales</taxon>
        <taxon>Corynebacteriaceae</taxon>
        <taxon>Corynebacterium</taxon>
    </lineage>
</organism>
<proteinExistence type="predicted"/>
<feature type="compositionally biased region" description="Basic and acidic residues" evidence="1">
    <location>
        <begin position="15"/>
        <end position="30"/>
    </location>
</feature>
<dbReference type="KEGG" id="cut:CUTER_01335"/>
<dbReference type="EMBL" id="CP011546">
    <property type="protein sequence ID" value="AKK10287.1"/>
    <property type="molecule type" value="Genomic_DNA"/>
</dbReference>
<dbReference type="AlphaFoldDB" id="A0A0G3HGN3"/>
<evidence type="ECO:0000256" key="1">
    <source>
        <dbReference type="SAM" id="MobiDB-lite"/>
    </source>
</evidence>
<keyword evidence="2" id="KW-1133">Transmembrane helix</keyword>
<evidence type="ECO:0000313" key="4">
    <source>
        <dbReference type="Proteomes" id="UP000035548"/>
    </source>
</evidence>
<evidence type="ECO:0000256" key="2">
    <source>
        <dbReference type="SAM" id="Phobius"/>
    </source>
</evidence>
<feature type="transmembrane region" description="Helical" evidence="2">
    <location>
        <begin position="70"/>
        <end position="89"/>
    </location>
</feature>
<reference evidence="3 4" key="1">
    <citation type="journal article" date="2015" name="Genome Announc.">
        <title>Virulence Factor Genes Detected in the Complete Genome Sequence of Corynebacterium uterequi DSM 45634, Isolated from the Uterus of a Maiden Mare.</title>
        <authorList>
            <person name="Ruckert C."/>
            <person name="Kriete M."/>
            <person name="Jaenicke S."/>
            <person name="Winkler A."/>
            <person name="Tauch A."/>
        </authorList>
    </citation>
    <scope>NUCLEOTIDE SEQUENCE [LARGE SCALE GENOMIC DNA]</scope>
    <source>
        <strain evidence="3 4">DSM 45634</strain>
    </source>
</reference>
<reference evidence="4" key="2">
    <citation type="submission" date="2015-05" db="EMBL/GenBank/DDBJ databases">
        <title>Complete genome sequence of Corynebacterium uterequi DSM 45634, isolated from the uterus of a maiden mare.</title>
        <authorList>
            <person name="Ruckert C."/>
            <person name="Albersmeier A."/>
            <person name="Winkler A."/>
            <person name="Tauch A."/>
        </authorList>
    </citation>
    <scope>NUCLEOTIDE SEQUENCE [LARGE SCALE GENOMIC DNA]</scope>
    <source>
        <strain evidence="4">DSM 45634</strain>
    </source>
</reference>
<dbReference type="InterPro" id="IPR025323">
    <property type="entry name" value="DUF4229"/>
</dbReference>
<name>A0A0G3HGN3_9CORY</name>
<feature type="region of interest" description="Disordered" evidence="1">
    <location>
        <begin position="1"/>
        <end position="30"/>
    </location>
</feature>
<dbReference type="STRING" id="1072256.CUTER_01335"/>
<dbReference type="Pfam" id="PF14012">
    <property type="entry name" value="DUF4229"/>
    <property type="match status" value="1"/>
</dbReference>
<keyword evidence="2" id="KW-0812">Transmembrane</keyword>
<dbReference type="Proteomes" id="UP000035548">
    <property type="component" value="Chromosome"/>
</dbReference>
<protein>
    <submittedName>
        <fullName evidence="3">Putative DUF4229 family protein</fullName>
    </submittedName>
</protein>
<dbReference type="OrthoDB" id="4411979at2"/>
<keyword evidence="2" id="KW-0472">Membrane</keyword>